<evidence type="ECO:0000313" key="5">
    <source>
        <dbReference type="EMBL" id="KYG04693.1"/>
    </source>
</evidence>
<evidence type="ECO:0000256" key="1">
    <source>
        <dbReference type="ARBA" id="ARBA00022553"/>
    </source>
</evidence>
<dbReference type="Pfam" id="PF00072">
    <property type="entry name" value="Response_reg"/>
    <property type="match status" value="2"/>
</dbReference>
<feature type="compositionally biased region" description="Low complexity" evidence="3">
    <location>
        <begin position="265"/>
        <end position="279"/>
    </location>
</feature>
<evidence type="ECO:0000313" key="6">
    <source>
        <dbReference type="Proteomes" id="UP000075502"/>
    </source>
</evidence>
<dbReference type="InterPro" id="IPR050595">
    <property type="entry name" value="Bact_response_regulator"/>
</dbReference>
<dbReference type="EMBL" id="JEME01002298">
    <property type="protein sequence ID" value="KYG04693.1"/>
    <property type="molecule type" value="Genomic_DNA"/>
</dbReference>
<feature type="modified residue" description="4-aspartylphosphate" evidence="2">
    <location>
        <position position="191"/>
    </location>
</feature>
<evidence type="ECO:0000256" key="2">
    <source>
        <dbReference type="PROSITE-ProRule" id="PRU00169"/>
    </source>
</evidence>
<feature type="modified residue" description="4-aspartylphosphate" evidence="2">
    <location>
        <position position="54"/>
    </location>
</feature>
<feature type="region of interest" description="Disordered" evidence="3">
    <location>
        <begin position="265"/>
        <end position="293"/>
    </location>
</feature>
<comment type="caution">
    <text evidence="5">The sequence shown here is derived from an EMBL/GenBank/DDBJ whole genome shotgun (WGS) entry which is preliminary data.</text>
</comment>
<dbReference type="InterPro" id="IPR001789">
    <property type="entry name" value="Sig_transdc_resp-reg_receiver"/>
</dbReference>
<dbReference type="Gene3D" id="3.40.50.2300">
    <property type="match status" value="2"/>
</dbReference>
<dbReference type="SUPFAM" id="SSF52172">
    <property type="entry name" value="CheY-like"/>
    <property type="match status" value="2"/>
</dbReference>
<evidence type="ECO:0000259" key="4">
    <source>
        <dbReference type="PROSITE" id="PS50110"/>
    </source>
</evidence>
<keyword evidence="1 2" id="KW-0597">Phosphoprotein</keyword>
<sequence>MKPHVLIVDDSLTIRMDLRTLLTTGAGFVVTACETKALAQKVLKTRAFSLVILDVLLPDGDGLDLLREIRTSADLAHMPVILLSTEIEVRHRIHGLSMGADEYVGKPYDGSYLVHRAMELVSERSSARRAAEGGGSGLSGKKILVVDDSPTYRASLAHVLRQDGCDVIPAQSGEEALSLLSVEGVDCVIMDLLMPGMGGLEAARRIKQSSGTSHIPVVILTGHDDAATRAEGARIGVDDFVLKAPELTMLRSRLRGLFRNRPAPAAGGGAAARRAGSSPDLPPPSSRAGSRARSVFPGAGSLFDQVVAVSGLSSVIGPSTIVRACRRAGIEPWSMSPEDLHRALPAIRETLRMFLSEEDSERGIAAISLLARDAASAAS</sequence>
<organism evidence="5 6">
    <name type="scientific">Sorangium cellulosum</name>
    <name type="common">Polyangium cellulosum</name>
    <dbReference type="NCBI Taxonomy" id="56"/>
    <lineage>
        <taxon>Bacteria</taxon>
        <taxon>Pseudomonadati</taxon>
        <taxon>Myxococcota</taxon>
        <taxon>Polyangia</taxon>
        <taxon>Polyangiales</taxon>
        <taxon>Polyangiaceae</taxon>
        <taxon>Sorangium</taxon>
    </lineage>
</organism>
<dbReference type="AlphaFoldDB" id="A0A150TJ11"/>
<accession>A0A150TJ11</accession>
<dbReference type="SMART" id="SM00448">
    <property type="entry name" value="REC"/>
    <property type="match status" value="2"/>
</dbReference>
<dbReference type="PROSITE" id="PS50110">
    <property type="entry name" value="RESPONSE_REGULATORY"/>
    <property type="match status" value="2"/>
</dbReference>
<dbReference type="CDD" id="cd17574">
    <property type="entry name" value="REC_OmpR"/>
    <property type="match status" value="1"/>
</dbReference>
<dbReference type="GO" id="GO:0000160">
    <property type="term" value="P:phosphorelay signal transduction system"/>
    <property type="evidence" value="ECO:0007669"/>
    <property type="project" value="InterPro"/>
</dbReference>
<feature type="domain" description="Response regulatory" evidence="4">
    <location>
        <begin position="142"/>
        <end position="258"/>
    </location>
</feature>
<dbReference type="PROSITE" id="PS51257">
    <property type="entry name" value="PROKAR_LIPOPROTEIN"/>
    <property type="match status" value="1"/>
</dbReference>
<protein>
    <recommendedName>
        <fullName evidence="4">Response regulatory domain-containing protein</fullName>
    </recommendedName>
</protein>
<reference evidence="5 6" key="1">
    <citation type="submission" date="2014-02" db="EMBL/GenBank/DDBJ databases">
        <title>The small core and large imbalanced accessory genome model reveals a collaborative survival strategy of Sorangium cellulosum strains in nature.</title>
        <authorList>
            <person name="Han K."/>
            <person name="Peng R."/>
            <person name="Blom J."/>
            <person name="Li Y.-Z."/>
        </authorList>
    </citation>
    <scope>NUCLEOTIDE SEQUENCE [LARGE SCALE GENOMIC DNA]</scope>
    <source>
        <strain evidence="5 6">So0007-03</strain>
    </source>
</reference>
<feature type="domain" description="Response regulatory" evidence="4">
    <location>
        <begin position="4"/>
        <end position="121"/>
    </location>
</feature>
<name>A0A150TJ11_SORCE</name>
<dbReference type="InterPro" id="IPR011006">
    <property type="entry name" value="CheY-like_superfamily"/>
</dbReference>
<dbReference type="Proteomes" id="UP000075502">
    <property type="component" value="Unassembled WGS sequence"/>
</dbReference>
<evidence type="ECO:0000256" key="3">
    <source>
        <dbReference type="SAM" id="MobiDB-lite"/>
    </source>
</evidence>
<dbReference type="PANTHER" id="PTHR44591:SF3">
    <property type="entry name" value="RESPONSE REGULATORY DOMAIN-CONTAINING PROTEIN"/>
    <property type="match status" value="1"/>
</dbReference>
<gene>
    <name evidence="5" type="ORF">BE21_45325</name>
</gene>
<dbReference type="PANTHER" id="PTHR44591">
    <property type="entry name" value="STRESS RESPONSE REGULATOR PROTEIN 1"/>
    <property type="match status" value="1"/>
</dbReference>
<proteinExistence type="predicted"/>